<dbReference type="PANTHER" id="PTHR24361">
    <property type="entry name" value="MITOGEN-ACTIVATED KINASE KINASE KINASE"/>
    <property type="match status" value="1"/>
</dbReference>
<dbReference type="HOGENOM" id="CLU_000288_7_4_1"/>
<dbReference type="Pfam" id="PF07714">
    <property type="entry name" value="PK_Tyr_Ser-Thr"/>
    <property type="match status" value="1"/>
</dbReference>
<dbReference type="GO" id="GO:0005737">
    <property type="term" value="C:cytoplasm"/>
    <property type="evidence" value="ECO:0007669"/>
    <property type="project" value="TreeGrafter"/>
</dbReference>
<dbReference type="Proteomes" id="UP000054166">
    <property type="component" value="Unassembled WGS sequence"/>
</dbReference>
<keyword evidence="3" id="KW-1185">Reference proteome</keyword>
<dbReference type="Gene3D" id="1.10.510.10">
    <property type="entry name" value="Transferase(Phosphotransferase) domain 1"/>
    <property type="match status" value="1"/>
</dbReference>
<dbReference type="PROSITE" id="PS50011">
    <property type="entry name" value="PROTEIN_KINASE_DOM"/>
    <property type="match status" value="1"/>
</dbReference>
<dbReference type="GO" id="GO:0004674">
    <property type="term" value="F:protein serine/threonine kinase activity"/>
    <property type="evidence" value="ECO:0007669"/>
    <property type="project" value="TreeGrafter"/>
</dbReference>
<feature type="domain" description="Protein kinase" evidence="1">
    <location>
        <begin position="23"/>
        <end position="291"/>
    </location>
</feature>
<dbReference type="InParanoid" id="A0A0C3EJ60"/>
<dbReference type="OrthoDB" id="4062651at2759"/>
<evidence type="ECO:0000313" key="3">
    <source>
        <dbReference type="Proteomes" id="UP000054166"/>
    </source>
</evidence>
<organism evidence="2 3">
    <name type="scientific">Piloderma croceum (strain F 1598)</name>
    <dbReference type="NCBI Taxonomy" id="765440"/>
    <lineage>
        <taxon>Eukaryota</taxon>
        <taxon>Fungi</taxon>
        <taxon>Dikarya</taxon>
        <taxon>Basidiomycota</taxon>
        <taxon>Agaricomycotina</taxon>
        <taxon>Agaricomycetes</taxon>
        <taxon>Agaricomycetidae</taxon>
        <taxon>Atheliales</taxon>
        <taxon>Atheliaceae</taxon>
        <taxon>Piloderma</taxon>
    </lineage>
</organism>
<accession>A0A0C3EJ60</accession>
<sequence>MLQVTPVHLWLNGDFKPRGILRVKNQQFSGFAGYSDLYKADIMFSDQSKPLPIMVKEFRVLLNDNESNDQFSSIVDMLQDRESAVGYDHKYISPIWSASVATTGHTVPAIATPYYGNGNIVNYVRFHPSADRFELVCQTASALVHIHSKDIVHGNMCPENICIADDGMVRLTDIAVDTLVRQTIHRNNLCVPSKWMYKSPEELEWGYRTTQTDVYSFAVTIYSVYTLKPPFASKAHSYGKGLVQIVNHGHNGLFGEIKPDAMSNDLWEVVRICCAVDPSQRPSMEEVDEMLVRMREDK</sequence>
<dbReference type="STRING" id="765440.A0A0C3EJ60"/>
<evidence type="ECO:0000259" key="1">
    <source>
        <dbReference type="PROSITE" id="PS50011"/>
    </source>
</evidence>
<reference evidence="3" key="2">
    <citation type="submission" date="2015-01" db="EMBL/GenBank/DDBJ databases">
        <title>Evolutionary Origins and Diversification of the Mycorrhizal Mutualists.</title>
        <authorList>
            <consortium name="DOE Joint Genome Institute"/>
            <consortium name="Mycorrhizal Genomics Consortium"/>
            <person name="Kohler A."/>
            <person name="Kuo A."/>
            <person name="Nagy L.G."/>
            <person name="Floudas D."/>
            <person name="Copeland A."/>
            <person name="Barry K.W."/>
            <person name="Cichocki N."/>
            <person name="Veneault-Fourrey C."/>
            <person name="LaButti K."/>
            <person name="Lindquist E.A."/>
            <person name="Lipzen A."/>
            <person name="Lundell T."/>
            <person name="Morin E."/>
            <person name="Murat C."/>
            <person name="Riley R."/>
            <person name="Ohm R."/>
            <person name="Sun H."/>
            <person name="Tunlid A."/>
            <person name="Henrissat B."/>
            <person name="Grigoriev I.V."/>
            <person name="Hibbett D.S."/>
            <person name="Martin F."/>
        </authorList>
    </citation>
    <scope>NUCLEOTIDE SEQUENCE [LARGE SCALE GENOMIC DNA]</scope>
    <source>
        <strain evidence="3">F 1598</strain>
    </source>
</reference>
<reference evidence="2 3" key="1">
    <citation type="submission" date="2014-04" db="EMBL/GenBank/DDBJ databases">
        <authorList>
            <consortium name="DOE Joint Genome Institute"/>
            <person name="Kuo A."/>
            <person name="Tarkka M."/>
            <person name="Buscot F."/>
            <person name="Kohler A."/>
            <person name="Nagy L.G."/>
            <person name="Floudas D."/>
            <person name="Copeland A."/>
            <person name="Barry K.W."/>
            <person name="Cichocki N."/>
            <person name="Veneault-Fourrey C."/>
            <person name="LaButti K."/>
            <person name="Lindquist E.A."/>
            <person name="Lipzen A."/>
            <person name="Lundell T."/>
            <person name="Morin E."/>
            <person name="Murat C."/>
            <person name="Sun H."/>
            <person name="Tunlid A."/>
            <person name="Henrissat B."/>
            <person name="Grigoriev I.V."/>
            <person name="Hibbett D.S."/>
            <person name="Martin F."/>
            <person name="Nordberg H.P."/>
            <person name="Cantor M.N."/>
            <person name="Hua S.X."/>
        </authorList>
    </citation>
    <scope>NUCLEOTIDE SEQUENCE [LARGE SCALE GENOMIC DNA]</scope>
    <source>
        <strain evidence="2 3">F 1598</strain>
    </source>
</reference>
<dbReference type="EMBL" id="KN833117">
    <property type="protein sequence ID" value="KIM72635.1"/>
    <property type="molecule type" value="Genomic_DNA"/>
</dbReference>
<proteinExistence type="predicted"/>
<evidence type="ECO:0000313" key="2">
    <source>
        <dbReference type="EMBL" id="KIM72635.1"/>
    </source>
</evidence>
<name>A0A0C3EJ60_PILCF</name>
<dbReference type="InterPro" id="IPR053235">
    <property type="entry name" value="Ser_Thr_kinase"/>
</dbReference>
<dbReference type="InterPro" id="IPR000719">
    <property type="entry name" value="Prot_kinase_dom"/>
</dbReference>
<dbReference type="InterPro" id="IPR011009">
    <property type="entry name" value="Kinase-like_dom_sf"/>
</dbReference>
<dbReference type="InterPro" id="IPR001245">
    <property type="entry name" value="Ser-Thr/Tyr_kinase_cat_dom"/>
</dbReference>
<dbReference type="GO" id="GO:0005524">
    <property type="term" value="F:ATP binding"/>
    <property type="evidence" value="ECO:0007669"/>
    <property type="project" value="InterPro"/>
</dbReference>
<protein>
    <recommendedName>
        <fullName evidence="1">Protein kinase domain-containing protein</fullName>
    </recommendedName>
</protein>
<gene>
    <name evidence="2" type="ORF">PILCRDRAFT_15959</name>
</gene>
<dbReference type="SUPFAM" id="SSF56112">
    <property type="entry name" value="Protein kinase-like (PK-like)"/>
    <property type="match status" value="1"/>
</dbReference>
<dbReference type="AlphaFoldDB" id="A0A0C3EJ60"/>